<keyword evidence="4" id="KW-1185">Reference proteome</keyword>
<dbReference type="InterPro" id="IPR036188">
    <property type="entry name" value="FAD/NAD-bd_sf"/>
</dbReference>
<reference evidence="4" key="1">
    <citation type="journal article" date="2019" name="Int. J. Syst. Evol. Microbiol.">
        <title>The Global Catalogue of Microorganisms (GCM) 10K type strain sequencing project: providing services to taxonomists for standard genome sequencing and annotation.</title>
        <authorList>
            <consortium name="The Broad Institute Genomics Platform"/>
            <consortium name="The Broad Institute Genome Sequencing Center for Infectious Disease"/>
            <person name="Wu L."/>
            <person name="Ma J."/>
        </authorList>
    </citation>
    <scope>NUCLEOTIDE SEQUENCE [LARGE SCALE GENOMIC DNA]</scope>
    <source>
        <strain evidence="4">JCM 18303</strain>
    </source>
</reference>
<evidence type="ECO:0000313" key="4">
    <source>
        <dbReference type="Proteomes" id="UP001428817"/>
    </source>
</evidence>
<name>A0ABP9PUA8_9PSEU</name>
<feature type="domain" description="FAD-binding" evidence="2">
    <location>
        <begin position="5"/>
        <end position="306"/>
    </location>
</feature>
<protein>
    <recommendedName>
        <fullName evidence="2">FAD-binding domain-containing protein</fullName>
    </recommendedName>
</protein>
<evidence type="ECO:0000256" key="1">
    <source>
        <dbReference type="SAM" id="MobiDB-lite"/>
    </source>
</evidence>
<organism evidence="3 4">
    <name type="scientific">Pseudonocardia eucalypti</name>
    <dbReference type="NCBI Taxonomy" id="648755"/>
    <lineage>
        <taxon>Bacteria</taxon>
        <taxon>Bacillati</taxon>
        <taxon>Actinomycetota</taxon>
        <taxon>Actinomycetes</taxon>
        <taxon>Pseudonocardiales</taxon>
        <taxon>Pseudonocardiaceae</taxon>
        <taxon>Pseudonocardia</taxon>
    </lineage>
</organism>
<feature type="compositionally biased region" description="Basic and acidic residues" evidence="1">
    <location>
        <begin position="463"/>
        <end position="472"/>
    </location>
</feature>
<dbReference type="PANTHER" id="PTHR42685:SF22">
    <property type="entry name" value="CONDITIONED MEDIUM FACTOR RECEPTOR 1"/>
    <property type="match status" value="1"/>
</dbReference>
<dbReference type="EMBL" id="BAABJP010000007">
    <property type="protein sequence ID" value="GAA5152312.1"/>
    <property type="molecule type" value="Genomic_DNA"/>
</dbReference>
<dbReference type="Pfam" id="PF01494">
    <property type="entry name" value="FAD_binding_3"/>
    <property type="match status" value="1"/>
</dbReference>
<proteinExistence type="predicted"/>
<evidence type="ECO:0000259" key="2">
    <source>
        <dbReference type="Pfam" id="PF01494"/>
    </source>
</evidence>
<accession>A0ABP9PUA8</accession>
<dbReference type="Gene3D" id="3.50.50.60">
    <property type="entry name" value="FAD/NAD(P)-binding domain"/>
    <property type="match status" value="1"/>
</dbReference>
<dbReference type="InterPro" id="IPR050407">
    <property type="entry name" value="Geranylgeranyl_reductase"/>
</dbReference>
<dbReference type="Proteomes" id="UP001428817">
    <property type="component" value="Unassembled WGS sequence"/>
</dbReference>
<gene>
    <name evidence="3" type="ORF">GCM10023321_20780</name>
</gene>
<dbReference type="SUPFAM" id="SSF51905">
    <property type="entry name" value="FAD/NAD(P)-binding domain"/>
    <property type="match status" value="1"/>
</dbReference>
<dbReference type="InterPro" id="IPR002938">
    <property type="entry name" value="FAD-bd"/>
</dbReference>
<feature type="region of interest" description="Disordered" evidence="1">
    <location>
        <begin position="442"/>
        <end position="478"/>
    </location>
</feature>
<evidence type="ECO:0000313" key="3">
    <source>
        <dbReference type="EMBL" id="GAA5152312.1"/>
    </source>
</evidence>
<dbReference type="PANTHER" id="PTHR42685">
    <property type="entry name" value="GERANYLGERANYL DIPHOSPHATE REDUCTASE"/>
    <property type="match status" value="1"/>
</dbReference>
<sequence length="478" mass="52034">MAETCDVVIVGARLAGSCAAAHLARAGHRVVVLDKSRFPSDQLSTHLLFPSGVDELRRMGALDGILAGDPARSPWLGLQIGDRVRLLERWRACGPIDYCICVPRPQQDLELVRAARAAGADVREHCRVTAVTWRGGRAAGVRYTDADGTERELAAQLVVGADGRRSTVAGLVGAARPYRASRNGRGLVFRYADDPRAGTRDGETIWQWRDGDSLGFVFPSAPRGRILMLFMGAAGEVTEARADPEGHWARKIAMHPGMAARTWGAGNLTKIRTCNDTSAYFRASSGPGWALAGDAGHFKDPVIGQGQRDALWSGRRLAELAGPVLDDPARLDISLRGWEQERDLECLHSYHFGNVETVVRPVIPVLTEILRRMSGTTAPSAGDLFGRARTLPEIISLPRIALGLADALRHDAGRDPAGLTRDALAELKIHLEVRRERRARRFRSTRLVPGSDHPNPEPPGHAGESRRDRHNLEVVVSA</sequence>
<comment type="caution">
    <text evidence="3">The sequence shown here is derived from an EMBL/GenBank/DDBJ whole genome shotgun (WGS) entry which is preliminary data.</text>
</comment>
<dbReference type="PRINTS" id="PR00420">
    <property type="entry name" value="RNGMNOXGNASE"/>
</dbReference>